<keyword evidence="1" id="KW-0472">Membrane</keyword>
<evidence type="ECO:0000256" key="1">
    <source>
        <dbReference type="SAM" id="Phobius"/>
    </source>
</evidence>
<accession>A0ABX8Z4H4</accession>
<gene>
    <name evidence="2" type="ORF">K4H28_14480</name>
</gene>
<evidence type="ECO:0000313" key="2">
    <source>
        <dbReference type="EMBL" id="QZA77471.1"/>
    </source>
</evidence>
<organism evidence="2 3">
    <name type="scientific">Deefgea tanakiae</name>
    <dbReference type="NCBI Taxonomy" id="2865840"/>
    <lineage>
        <taxon>Bacteria</taxon>
        <taxon>Pseudomonadati</taxon>
        <taxon>Pseudomonadota</taxon>
        <taxon>Betaproteobacteria</taxon>
        <taxon>Neisseriales</taxon>
        <taxon>Chitinibacteraceae</taxon>
        <taxon>Deefgea</taxon>
    </lineage>
</organism>
<keyword evidence="1" id="KW-1133">Transmembrane helix</keyword>
<sequence length="187" mass="21024">MSATATTFLVSFSPILIGVFLGAMVSIIPIVIDTAKSNWKKRFRQQLRSAIHKEILTFEDMEHIAERWNQDRKAVLLSLRVLHSEALSGEDPELTKHCDAIRILLSRHQAREPYAELPENISLQLSRLSEISGTTDTIAQLASSLSELYSSNQREIVEQKKYSFWGFVIGIVGVLLSVPGLYISLRA</sequence>
<keyword evidence="1" id="KW-0812">Transmembrane</keyword>
<feature type="transmembrane region" description="Helical" evidence="1">
    <location>
        <begin position="162"/>
        <end position="185"/>
    </location>
</feature>
<feature type="transmembrane region" description="Helical" evidence="1">
    <location>
        <begin position="12"/>
        <end position="32"/>
    </location>
</feature>
<keyword evidence="3" id="KW-1185">Reference proteome</keyword>
<reference evidence="2 3" key="1">
    <citation type="submission" date="2021-08" db="EMBL/GenBank/DDBJ databases">
        <title>complete genome sequencing of Deefgea sp. D25.</title>
        <authorList>
            <person name="Bae J.-W."/>
            <person name="Gim D.-H."/>
        </authorList>
    </citation>
    <scope>NUCLEOTIDE SEQUENCE [LARGE SCALE GENOMIC DNA]</scope>
    <source>
        <strain evidence="2 3">D25</strain>
    </source>
</reference>
<name>A0ABX8Z4H4_9NEIS</name>
<dbReference type="Proteomes" id="UP000825679">
    <property type="component" value="Chromosome"/>
</dbReference>
<evidence type="ECO:0000313" key="3">
    <source>
        <dbReference type="Proteomes" id="UP000825679"/>
    </source>
</evidence>
<proteinExistence type="predicted"/>
<dbReference type="EMBL" id="CP081150">
    <property type="protein sequence ID" value="QZA77471.1"/>
    <property type="molecule type" value="Genomic_DNA"/>
</dbReference>
<protein>
    <submittedName>
        <fullName evidence="2">Uncharacterized protein</fullName>
    </submittedName>
</protein>
<dbReference type="RefSeq" id="WP_221005852.1">
    <property type="nucleotide sequence ID" value="NZ_CP081150.1"/>
</dbReference>